<keyword evidence="2" id="KW-1185">Reference proteome</keyword>
<protein>
    <recommendedName>
        <fullName evidence="3">Sporulation protein</fullName>
    </recommendedName>
</protein>
<dbReference type="EMBL" id="JAOQIO010000098">
    <property type="protein sequence ID" value="MCU6796115.1"/>
    <property type="molecule type" value="Genomic_DNA"/>
</dbReference>
<evidence type="ECO:0000313" key="2">
    <source>
        <dbReference type="Proteomes" id="UP001652445"/>
    </source>
</evidence>
<accession>A0ABT2UN81</accession>
<comment type="caution">
    <text evidence="1">The sequence shown here is derived from an EMBL/GenBank/DDBJ whole genome shotgun (WGS) entry which is preliminary data.</text>
</comment>
<organism evidence="1 2">
    <name type="scientific">Paenibacillus baimaensis</name>
    <dbReference type="NCBI Taxonomy" id="2982185"/>
    <lineage>
        <taxon>Bacteria</taxon>
        <taxon>Bacillati</taxon>
        <taxon>Bacillota</taxon>
        <taxon>Bacilli</taxon>
        <taxon>Bacillales</taxon>
        <taxon>Paenibacillaceae</taxon>
        <taxon>Paenibacillus</taxon>
    </lineage>
</organism>
<name>A0ABT2UN81_9BACL</name>
<proteinExistence type="predicted"/>
<gene>
    <name evidence="1" type="ORF">OB236_28740</name>
</gene>
<sequence>MQNLRLGLTFICISSLLGLCGCFSIYDKNSASNYGSRTGNAPQDTTRAYQTEQQNSIVSHRHSTLQFNQALGEKVAAMNGVNSCIVMMADKTAYVAILIDNTASGTKSGPLETNNAGTVRGLYNPSTPFNDYMDPNLLTNGSNNYETVQYHDQITHLFKQKIAEKIRSLQPNVSDVYISANRDYVNELNRLAQEAWSGHDLTPYLPEFDAISERIFGTLPTIPTQSEQ</sequence>
<dbReference type="Proteomes" id="UP001652445">
    <property type="component" value="Unassembled WGS sequence"/>
</dbReference>
<reference evidence="1 2" key="1">
    <citation type="submission" date="2022-09" db="EMBL/GenBank/DDBJ databases">
        <authorList>
            <person name="Han X.L."/>
            <person name="Wang Q."/>
            <person name="Lu T."/>
        </authorList>
    </citation>
    <scope>NUCLEOTIDE SEQUENCE [LARGE SCALE GENOMIC DNA]</scope>
    <source>
        <strain evidence="1 2">WQ 127069</strain>
    </source>
</reference>
<evidence type="ECO:0008006" key="3">
    <source>
        <dbReference type="Google" id="ProtNLM"/>
    </source>
</evidence>
<dbReference type="RefSeq" id="WP_076230343.1">
    <property type="nucleotide sequence ID" value="NZ_JAOQIO010000098.1"/>
</dbReference>
<evidence type="ECO:0000313" key="1">
    <source>
        <dbReference type="EMBL" id="MCU6796115.1"/>
    </source>
</evidence>
<dbReference type="PROSITE" id="PS51257">
    <property type="entry name" value="PROKAR_LIPOPROTEIN"/>
    <property type="match status" value="1"/>
</dbReference>